<accession>A0ABQ4RQ50</accession>
<organism evidence="2 3">
    <name type="scientific">Methylobacterium iners</name>
    <dbReference type="NCBI Taxonomy" id="418707"/>
    <lineage>
        <taxon>Bacteria</taxon>
        <taxon>Pseudomonadati</taxon>
        <taxon>Pseudomonadota</taxon>
        <taxon>Alphaproteobacteria</taxon>
        <taxon>Hyphomicrobiales</taxon>
        <taxon>Methylobacteriaceae</taxon>
        <taxon>Methylobacterium</taxon>
    </lineage>
</organism>
<gene>
    <name evidence="2" type="ORF">OCOJLMKI_0068</name>
</gene>
<dbReference type="EMBL" id="BPQP01000001">
    <property type="protein sequence ID" value="GJD92885.1"/>
    <property type="molecule type" value="Genomic_DNA"/>
</dbReference>
<feature type="transmembrane region" description="Helical" evidence="1">
    <location>
        <begin position="48"/>
        <end position="71"/>
    </location>
</feature>
<proteinExistence type="predicted"/>
<sequence length="73" mass="7621">MAPSLIFVAGPLLLAAIWTVHEVATRLVGGAETPADTVETAQAIGGHIVRILALVPGFITGAVAFLFGLWVRR</sequence>
<name>A0ABQ4RQ50_9HYPH</name>
<dbReference type="RefSeq" id="WP_238241952.1">
    <property type="nucleotide sequence ID" value="NZ_BPQP01000001.1"/>
</dbReference>
<dbReference type="Proteomes" id="UP001055125">
    <property type="component" value="Unassembled WGS sequence"/>
</dbReference>
<keyword evidence="1" id="KW-1133">Transmembrane helix</keyword>
<evidence type="ECO:0000256" key="1">
    <source>
        <dbReference type="SAM" id="Phobius"/>
    </source>
</evidence>
<keyword evidence="1" id="KW-0812">Transmembrane</keyword>
<reference evidence="2" key="1">
    <citation type="journal article" date="2021" name="Front. Microbiol.">
        <title>Comprehensive Comparative Genomics and Phenotyping of Methylobacterium Species.</title>
        <authorList>
            <person name="Alessa O."/>
            <person name="Ogura Y."/>
            <person name="Fujitani Y."/>
            <person name="Takami H."/>
            <person name="Hayashi T."/>
            <person name="Sahin N."/>
            <person name="Tani A."/>
        </authorList>
    </citation>
    <scope>NUCLEOTIDE SEQUENCE</scope>
    <source>
        <strain evidence="2">DSM 19015</strain>
    </source>
</reference>
<protein>
    <submittedName>
        <fullName evidence="2">Uncharacterized protein</fullName>
    </submittedName>
</protein>
<keyword evidence="1" id="KW-0472">Membrane</keyword>
<keyword evidence="3" id="KW-1185">Reference proteome</keyword>
<reference evidence="2" key="2">
    <citation type="submission" date="2021-08" db="EMBL/GenBank/DDBJ databases">
        <authorList>
            <person name="Tani A."/>
            <person name="Ola A."/>
            <person name="Ogura Y."/>
            <person name="Katsura K."/>
            <person name="Hayashi T."/>
        </authorList>
    </citation>
    <scope>NUCLEOTIDE SEQUENCE</scope>
    <source>
        <strain evidence="2">DSM 19015</strain>
    </source>
</reference>
<comment type="caution">
    <text evidence="2">The sequence shown here is derived from an EMBL/GenBank/DDBJ whole genome shotgun (WGS) entry which is preliminary data.</text>
</comment>
<evidence type="ECO:0000313" key="3">
    <source>
        <dbReference type="Proteomes" id="UP001055125"/>
    </source>
</evidence>
<evidence type="ECO:0000313" key="2">
    <source>
        <dbReference type="EMBL" id="GJD92885.1"/>
    </source>
</evidence>